<accession>A0A1Q2CH49</accession>
<dbReference type="GO" id="GO:0005886">
    <property type="term" value="C:plasma membrane"/>
    <property type="evidence" value="ECO:0007669"/>
    <property type="project" value="UniProtKB-SubCell"/>
</dbReference>
<feature type="transmembrane region" description="Helical" evidence="6">
    <location>
        <begin position="133"/>
        <end position="151"/>
    </location>
</feature>
<name>A0A1Q2CH49_9ACTN</name>
<dbReference type="GO" id="GO:0055085">
    <property type="term" value="P:transmembrane transport"/>
    <property type="evidence" value="ECO:0007669"/>
    <property type="project" value="InterPro"/>
</dbReference>
<reference evidence="7 8" key="1">
    <citation type="journal article" date="2016" name="Int. J. Syst. Evol. Microbiol.">
        <title>Tessaracoccus flavus sp. nov., isolated from the drainage system of a lindane-producing factory.</title>
        <authorList>
            <person name="Kumari R."/>
            <person name="Singh P."/>
            <person name="Schumann P."/>
            <person name="Lal R."/>
        </authorList>
    </citation>
    <scope>NUCLEOTIDE SEQUENCE [LARGE SCALE GENOMIC DNA]</scope>
    <source>
        <strain evidence="7 8">RP1T</strain>
    </source>
</reference>
<dbReference type="EMBL" id="CP019605">
    <property type="protein sequence ID" value="AQP45385.1"/>
    <property type="molecule type" value="Genomic_DNA"/>
</dbReference>
<gene>
    <name evidence="7" type="ORF">RPIT_11730</name>
</gene>
<evidence type="ECO:0000313" key="8">
    <source>
        <dbReference type="Proteomes" id="UP000188324"/>
    </source>
</evidence>
<feature type="transmembrane region" description="Helical" evidence="6">
    <location>
        <begin position="93"/>
        <end position="112"/>
    </location>
</feature>
<dbReference type="InterPro" id="IPR000515">
    <property type="entry name" value="MetI-like"/>
</dbReference>
<dbReference type="STRING" id="1610493.RPIT_11730"/>
<keyword evidence="8" id="KW-1185">Reference proteome</keyword>
<dbReference type="PROSITE" id="PS50928">
    <property type="entry name" value="ABC_TM1"/>
    <property type="match status" value="1"/>
</dbReference>
<protein>
    <submittedName>
        <fullName evidence="7">ABC transporter permease</fullName>
    </submittedName>
</protein>
<keyword evidence="2 6" id="KW-0813">Transport</keyword>
<dbReference type="AlphaFoldDB" id="A0A1Q2CH49"/>
<evidence type="ECO:0000313" key="7">
    <source>
        <dbReference type="EMBL" id="AQP45385.1"/>
    </source>
</evidence>
<evidence type="ECO:0000256" key="3">
    <source>
        <dbReference type="ARBA" id="ARBA00022692"/>
    </source>
</evidence>
<feature type="transmembrane region" description="Helical" evidence="6">
    <location>
        <begin position="59"/>
        <end position="87"/>
    </location>
</feature>
<dbReference type="Gene3D" id="1.10.3720.10">
    <property type="entry name" value="MetI-like"/>
    <property type="match status" value="1"/>
</dbReference>
<dbReference type="SUPFAM" id="SSF161098">
    <property type="entry name" value="MetI-like"/>
    <property type="match status" value="1"/>
</dbReference>
<evidence type="ECO:0000256" key="2">
    <source>
        <dbReference type="ARBA" id="ARBA00022448"/>
    </source>
</evidence>
<keyword evidence="3 6" id="KW-0812">Transmembrane</keyword>
<dbReference type="InterPro" id="IPR051204">
    <property type="entry name" value="ABC_transp_perm/SBD"/>
</dbReference>
<evidence type="ECO:0000256" key="1">
    <source>
        <dbReference type="ARBA" id="ARBA00004141"/>
    </source>
</evidence>
<dbReference type="PANTHER" id="PTHR30177:SF33">
    <property type="entry name" value="POSSIBLE OSMOPROTECTANT (GLYCINE BETAINE_CARNITINE_CHOLINE_L-PROLINE) TRANSPORT INTEGRAL MEMBRANE PROTEIN ABC TRANSPORTER PROZ"/>
    <property type="match status" value="1"/>
</dbReference>
<evidence type="ECO:0000256" key="6">
    <source>
        <dbReference type="RuleBase" id="RU363032"/>
    </source>
</evidence>
<evidence type="ECO:0000256" key="4">
    <source>
        <dbReference type="ARBA" id="ARBA00022989"/>
    </source>
</evidence>
<comment type="similarity">
    <text evidence="6">Belongs to the binding-protein-dependent transport system permease family.</text>
</comment>
<sequence>MNLFADAAAWLADPANWTGPSGLPTRLLEHLLITAAAVCIAAAVAIPAGLLVGHTGRGAGVVGAVAGGARAIPSLGLLTLFGLWLGIGLEAPLLTLVVLALPSLLAGTYSGVQAIDSSIPAAARAVGHSPAQVLLTVEVPLALPVILGGLRAATLQVVATATLAAYTADFGLGRYLFAGLKSRDYPQMLGGSLVVIVLALALEILFAVFQRIASRKAWPGRTQTRALATG</sequence>
<dbReference type="PANTHER" id="PTHR30177">
    <property type="entry name" value="GLYCINE BETAINE/L-PROLINE TRANSPORT SYSTEM PERMEASE PROTEIN PROW"/>
    <property type="match status" value="1"/>
</dbReference>
<dbReference type="OrthoDB" id="5244012at2"/>
<dbReference type="InterPro" id="IPR035906">
    <property type="entry name" value="MetI-like_sf"/>
</dbReference>
<comment type="subcellular location">
    <subcellularLocation>
        <location evidence="6">Cell membrane</location>
        <topology evidence="6">Multi-pass membrane protein</topology>
    </subcellularLocation>
    <subcellularLocation>
        <location evidence="1">Membrane</location>
        <topology evidence="1">Multi-pass membrane protein</topology>
    </subcellularLocation>
</comment>
<organism evidence="7 8">
    <name type="scientific">Tessaracoccus flavus</name>
    <dbReference type="NCBI Taxonomy" id="1610493"/>
    <lineage>
        <taxon>Bacteria</taxon>
        <taxon>Bacillati</taxon>
        <taxon>Actinomycetota</taxon>
        <taxon>Actinomycetes</taxon>
        <taxon>Propionibacteriales</taxon>
        <taxon>Propionibacteriaceae</taxon>
        <taxon>Tessaracoccus</taxon>
    </lineage>
</organism>
<keyword evidence="4 6" id="KW-1133">Transmembrane helix</keyword>
<dbReference type="RefSeq" id="WP_077343436.1">
    <property type="nucleotide sequence ID" value="NZ_CP019605.1"/>
</dbReference>
<dbReference type="GO" id="GO:0031460">
    <property type="term" value="P:glycine betaine transport"/>
    <property type="evidence" value="ECO:0007669"/>
    <property type="project" value="TreeGrafter"/>
</dbReference>
<dbReference type="Proteomes" id="UP000188324">
    <property type="component" value="Chromosome"/>
</dbReference>
<feature type="transmembrane region" description="Helical" evidence="6">
    <location>
        <begin position="31"/>
        <end position="52"/>
    </location>
</feature>
<dbReference type="Pfam" id="PF00528">
    <property type="entry name" value="BPD_transp_1"/>
    <property type="match status" value="1"/>
</dbReference>
<keyword evidence="5 6" id="KW-0472">Membrane</keyword>
<proteinExistence type="inferred from homology"/>
<feature type="transmembrane region" description="Helical" evidence="6">
    <location>
        <begin position="189"/>
        <end position="209"/>
    </location>
</feature>
<dbReference type="KEGG" id="tfl:RPIT_11730"/>
<evidence type="ECO:0000256" key="5">
    <source>
        <dbReference type="ARBA" id="ARBA00023136"/>
    </source>
</evidence>